<dbReference type="InterPro" id="IPR041049">
    <property type="entry name" value="DUF5615"/>
</dbReference>
<evidence type="ECO:0000313" key="2">
    <source>
        <dbReference type="EMBL" id="QDU38896.1"/>
    </source>
</evidence>
<protein>
    <recommendedName>
        <fullName evidence="1">DUF5615 domain-containing protein</fullName>
    </recommendedName>
</protein>
<keyword evidence="3" id="KW-1185">Reference proteome</keyword>
<feature type="domain" description="DUF5615" evidence="1">
    <location>
        <begin position="1"/>
        <end position="109"/>
    </location>
</feature>
<organism evidence="2 3">
    <name type="scientific">Maioricimonas rarisocia</name>
    <dbReference type="NCBI Taxonomy" id="2528026"/>
    <lineage>
        <taxon>Bacteria</taxon>
        <taxon>Pseudomonadati</taxon>
        <taxon>Planctomycetota</taxon>
        <taxon>Planctomycetia</taxon>
        <taxon>Planctomycetales</taxon>
        <taxon>Planctomycetaceae</taxon>
        <taxon>Maioricimonas</taxon>
    </lineage>
</organism>
<dbReference type="RefSeq" id="WP_145370138.1">
    <property type="nucleotide sequence ID" value="NZ_CP036275.1"/>
</dbReference>
<gene>
    <name evidence="2" type="ORF">Mal4_32280</name>
</gene>
<dbReference type="Proteomes" id="UP000320496">
    <property type="component" value="Chromosome"/>
</dbReference>
<dbReference type="OrthoDB" id="334367at2"/>
<dbReference type="KEGG" id="mri:Mal4_32280"/>
<evidence type="ECO:0000259" key="1">
    <source>
        <dbReference type="Pfam" id="PF18480"/>
    </source>
</evidence>
<dbReference type="EMBL" id="CP036275">
    <property type="protein sequence ID" value="QDU38896.1"/>
    <property type="molecule type" value="Genomic_DNA"/>
</dbReference>
<dbReference type="Pfam" id="PF18480">
    <property type="entry name" value="DUF5615"/>
    <property type="match status" value="1"/>
</dbReference>
<dbReference type="AlphaFoldDB" id="A0A517Z8W4"/>
<sequence>MKLLVDMSLSPTWCDVLKSEGWNSLHWIDVGSSSAPDREIMEFPRIEGYVVFTHDLDFGSMLAATQAKGPSVVQVRTQDVRPASTAPILMPVLRQHEAELERGALLIIDPGRCRLRLLPLTGS</sequence>
<name>A0A517Z8W4_9PLAN</name>
<proteinExistence type="predicted"/>
<reference evidence="2 3" key="1">
    <citation type="submission" date="2019-02" db="EMBL/GenBank/DDBJ databases">
        <title>Deep-cultivation of Planctomycetes and their phenomic and genomic characterization uncovers novel biology.</title>
        <authorList>
            <person name="Wiegand S."/>
            <person name="Jogler M."/>
            <person name="Boedeker C."/>
            <person name="Pinto D."/>
            <person name="Vollmers J."/>
            <person name="Rivas-Marin E."/>
            <person name="Kohn T."/>
            <person name="Peeters S.H."/>
            <person name="Heuer A."/>
            <person name="Rast P."/>
            <person name="Oberbeckmann S."/>
            <person name="Bunk B."/>
            <person name="Jeske O."/>
            <person name="Meyerdierks A."/>
            <person name="Storesund J.E."/>
            <person name="Kallscheuer N."/>
            <person name="Luecker S."/>
            <person name="Lage O.M."/>
            <person name="Pohl T."/>
            <person name="Merkel B.J."/>
            <person name="Hornburger P."/>
            <person name="Mueller R.-W."/>
            <person name="Bruemmer F."/>
            <person name="Labrenz M."/>
            <person name="Spormann A.M."/>
            <person name="Op den Camp H."/>
            <person name="Overmann J."/>
            <person name="Amann R."/>
            <person name="Jetten M.S.M."/>
            <person name="Mascher T."/>
            <person name="Medema M.H."/>
            <person name="Devos D.P."/>
            <person name="Kaster A.-K."/>
            <person name="Ovreas L."/>
            <person name="Rohde M."/>
            <person name="Galperin M.Y."/>
            <person name="Jogler C."/>
        </authorList>
    </citation>
    <scope>NUCLEOTIDE SEQUENCE [LARGE SCALE GENOMIC DNA]</scope>
    <source>
        <strain evidence="2 3">Mal4</strain>
    </source>
</reference>
<evidence type="ECO:0000313" key="3">
    <source>
        <dbReference type="Proteomes" id="UP000320496"/>
    </source>
</evidence>
<accession>A0A517Z8W4</accession>